<dbReference type="PANTHER" id="PTHR15642">
    <property type="entry name" value="CYTOCHROME C OXIDASE ASSEMBLY FACTOR 3, MITOCHONDRIAL"/>
    <property type="match status" value="1"/>
</dbReference>
<protein>
    <recommendedName>
        <fullName evidence="9">Cytochrome c oxidase assembly factor 3</fullName>
    </recommendedName>
</protein>
<evidence type="ECO:0000256" key="9">
    <source>
        <dbReference type="RuleBase" id="RU367056"/>
    </source>
</evidence>
<gene>
    <name evidence="12" type="ORF">MKK02DRAFT_39144</name>
</gene>
<comment type="similarity">
    <text evidence="3 9">Belongs to the COA3 family.</text>
</comment>
<name>A0AA38H2X9_9TREE</name>
<comment type="function">
    <text evidence="1 9">Required for assembly of cytochrome c oxidase (complex IV).</text>
</comment>
<evidence type="ECO:0000313" key="13">
    <source>
        <dbReference type="Proteomes" id="UP001164286"/>
    </source>
</evidence>
<evidence type="ECO:0000256" key="8">
    <source>
        <dbReference type="ARBA" id="ARBA00023136"/>
    </source>
</evidence>
<evidence type="ECO:0000256" key="10">
    <source>
        <dbReference type="SAM" id="MobiDB-lite"/>
    </source>
</evidence>
<dbReference type="Pfam" id="PF09813">
    <property type="entry name" value="Coa3_cc"/>
    <property type="match status" value="1"/>
</dbReference>
<organism evidence="12 13">
    <name type="scientific">Dioszegia hungarica</name>
    <dbReference type="NCBI Taxonomy" id="4972"/>
    <lineage>
        <taxon>Eukaryota</taxon>
        <taxon>Fungi</taxon>
        <taxon>Dikarya</taxon>
        <taxon>Basidiomycota</taxon>
        <taxon>Agaricomycotina</taxon>
        <taxon>Tremellomycetes</taxon>
        <taxon>Tremellales</taxon>
        <taxon>Bulleribasidiaceae</taxon>
        <taxon>Dioszegia</taxon>
    </lineage>
</organism>
<dbReference type="InterPro" id="IPR041752">
    <property type="entry name" value="Coa3"/>
</dbReference>
<evidence type="ECO:0000313" key="12">
    <source>
        <dbReference type="EMBL" id="KAI9633168.1"/>
    </source>
</evidence>
<keyword evidence="8 9" id="KW-0472">Membrane</keyword>
<feature type="domain" description="Cytochrome c oxidase assembly factor 3 mitochondrial coiled-coil" evidence="11">
    <location>
        <begin position="25"/>
        <end position="69"/>
    </location>
</feature>
<dbReference type="PANTHER" id="PTHR15642:SF3">
    <property type="entry name" value="CYTOCHROME C OXIDASE ASSEMBLY FACTOR 3 HOMOLOG, MITOCHONDRIAL"/>
    <property type="match status" value="1"/>
</dbReference>
<sequence>MSGPSRRVIDASYHPQGQGGGPSPSLQRARKPFRFGNAIIGTTIALFAAGVYTYSISSVKQDDFSDVEDLLPPLAERSGLRSIEDEARAATAAKEQSKTKAFQSVISTLPSRPAGGASAPSTRADLSDVPVTGSFGAPQPPLPSSGATPPADIWEGADMDGLRSGSRGLGGYLPLPKRLDDMRWVRERGLVELGKGNVIVWGAPNVEKLGRVGDGGITRNRGGRLV</sequence>
<evidence type="ECO:0000259" key="11">
    <source>
        <dbReference type="Pfam" id="PF09813"/>
    </source>
</evidence>
<evidence type="ECO:0000256" key="2">
    <source>
        <dbReference type="ARBA" id="ARBA00004304"/>
    </source>
</evidence>
<dbReference type="GO" id="GO:0033617">
    <property type="term" value="P:mitochondrial respiratory chain complex IV assembly"/>
    <property type="evidence" value="ECO:0007669"/>
    <property type="project" value="UniProtKB-UniRule"/>
</dbReference>
<comment type="subcellular location">
    <subcellularLocation>
        <location evidence="2">Mitochondrion membrane</location>
        <topology evidence="2">Single-pass membrane protein</topology>
    </subcellularLocation>
</comment>
<dbReference type="GO" id="GO:0005743">
    <property type="term" value="C:mitochondrial inner membrane"/>
    <property type="evidence" value="ECO:0007669"/>
    <property type="project" value="UniProtKB-UniRule"/>
</dbReference>
<feature type="region of interest" description="Disordered" evidence="10">
    <location>
        <begin position="1"/>
        <end position="29"/>
    </location>
</feature>
<feature type="region of interest" description="Disordered" evidence="10">
    <location>
        <begin position="106"/>
        <end position="160"/>
    </location>
</feature>
<comment type="subunit">
    <text evidence="4 9">Component of 250-400 kDa complexes called cytochrome oxidase assembly intermediates or COA complexes.</text>
</comment>
<evidence type="ECO:0000256" key="3">
    <source>
        <dbReference type="ARBA" id="ARBA00007035"/>
    </source>
</evidence>
<evidence type="ECO:0000256" key="6">
    <source>
        <dbReference type="ARBA" id="ARBA00022989"/>
    </source>
</evidence>
<keyword evidence="5 9" id="KW-0812">Transmembrane</keyword>
<keyword evidence="9" id="KW-0999">Mitochondrion inner membrane</keyword>
<reference evidence="12" key="1">
    <citation type="journal article" date="2022" name="G3 (Bethesda)">
        <title>High quality genome of the basidiomycete yeast Dioszegia hungarica PDD-24b-2 isolated from cloud water.</title>
        <authorList>
            <person name="Jarrige D."/>
            <person name="Haridas S."/>
            <person name="Bleykasten-Grosshans C."/>
            <person name="Joly M."/>
            <person name="Nadalig T."/>
            <person name="Sancelme M."/>
            <person name="Vuilleumier S."/>
            <person name="Grigoriev I.V."/>
            <person name="Amato P."/>
            <person name="Bringel F."/>
        </authorList>
    </citation>
    <scope>NUCLEOTIDE SEQUENCE</scope>
    <source>
        <strain evidence="12">PDD-24b-2</strain>
    </source>
</reference>
<dbReference type="InterPro" id="IPR018628">
    <property type="entry name" value="Coa3_CC"/>
</dbReference>
<accession>A0AA38H2X9</accession>
<keyword evidence="6 9" id="KW-1133">Transmembrane helix</keyword>
<evidence type="ECO:0000256" key="5">
    <source>
        <dbReference type="ARBA" id="ARBA00022692"/>
    </source>
</evidence>
<keyword evidence="7 9" id="KW-0496">Mitochondrion</keyword>
<feature type="transmembrane region" description="Helical" evidence="9">
    <location>
        <begin position="35"/>
        <end position="54"/>
    </location>
</feature>
<dbReference type="AlphaFoldDB" id="A0AA38H2X9"/>
<proteinExistence type="inferred from homology"/>
<evidence type="ECO:0000256" key="1">
    <source>
        <dbReference type="ARBA" id="ARBA00003064"/>
    </source>
</evidence>
<comment type="caution">
    <text evidence="12">The sequence shown here is derived from an EMBL/GenBank/DDBJ whole genome shotgun (WGS) entry which is preliminary data.</text>
</comment>
<dbReference type="Proteomes" id="UP001164286">
    <property type="component" value="Unassembled WGS sequence"/>
</dbReference>
<evidence type="ECO:0000256" key="4">
    <source>
        <dbReference type="ARBA" id="ARBA00011351"/>
    </source>
</evidence>
<dbReference type="RefSeq" id="XP_052942945.1">
    <property type="nucleotide sequence ID" value="XM_053090459.1"/>
</dbReference>
<dbReference type="EMBL" id="JAKWFO010000011">
    <property type="protein sequence ID" value="KAI9633168.1"/>
    <property type="molecule type" value="Genomic_DNA"/>
</dbReference>
<evidence type="ECO:0000256" key="7">
    <source>
        <dbReference type="ARBA" id="ARBA00023128"/>
    </source>
</evidence>
<dbReference type="GeneID" id="77729664"/>
<keyword evidence="13" id="KW-1185">Reference proteome</keyword>